<evidence type="ECO:0000256" key="3">
    <source>
        <dbReference type="ARBA" id="ARBA00022553"/>
    </source>
</evidence>
<dbReference type="Gene3D" id="3.30.565.10">
    <property type="entry name" value="Histidine kinase-like ATPase, C-terminal domain"/>
    <property type="match status" value="1"/>
</dbReference>
<dbReference type="InterPro" id="IPR005467">
    <property type="entry name" value="His_kinase_dom"/>
</dbReference>
<organism evidence="5 6">
    <name type="scientific">Pseudomonas kulmbachensis</name>
    <dbReference type="NCBI Taxonomy" id="3043408"/>
    <lineage>
        <taxon>Bacteria</taxon>
        <taxon>Pseudomonadati</taxon>
        <taxon>Pseudomonadota</taxon>
        <taxon>Gammaproteobacteria</taxon>
        <taxon>Pseudomonadales</taxon>
        <taxon>Pseudomonadaceae</taxon>
        <taxon>Pseudomonas</taxon>
    </lineage>
</organism>
<keyword evidence="6" id="KW-1185">Reference proteome</keyword>
<sequence>MGQLLLNLLGNAVTHGSRDHPIEVLAKMQENHIILSLMNHGLEIPDKLLPLLFQPFTRSSGGGRGEGLGLGLYIASQIVEGHNGTLSVTSTPEAGTRFVARFPDILDVDARTRSLVTPIGYLAGRLRSGYNGIHF</sequence>
<proteinExistence type="predicted"/>
<dbReference type="EMBL" id="JBINXB010000001">
    <property type="protein sequence ID" value="MFH6564651.1"/>
    <property type="molecule type" value="Genomic_DNA"/>
</dbReference>
<dbReference type="InterPro" id="IPR004358">
    <property type="entry name" value="Sig_transdc_His_kin-like_C"/>
</dbReference>
<dbReference type="RefSeq" id="WP_395246371.1">
    <property type="nucleotide sequence ID" value="NZ_JBINXA010000028.1"/>
</dbReference>
<protein>
    <recommendedName>
        <fullName evidence="2">histidine kinase</fullName>
        <ecNumber evidence="2">2.7.13.3</ecNumber>
    </recommendedName>
</protein>
<feature type="domain" description="Histidine kinase" evidence="4">
    <location>
        <begin position="1"/>
        <end position="106"/>
    </location>
</feature>
<evidence type="ECO:0000256" key="2">
    <source>
        <dbReference type="ARBA" id="ARBA00012438"/>
    </source>
</evidence>
<dbReference type="PROSITE" id="PS50109">
    <property type="entry name" value="HIS_KIN"/>
    <property type="match status" value="1"/>
</dbReference>
<keyword evidence="3" id="KW-0597">Phosphoprotein</keyword>
<dbReference type="PANTHER" id="PTHR43547:SF2">
    <property type="entry name" value="HYBRID SIGNAL TRANSDUCTION HISTIDINE KINASE C"/>
    <property type="match status" value="1"/>
</dbReference>
<keyword evidence="5" id="KW-0418">Kinase</keyword>
<dbReference type="EC" id="2.7.13.3" evidence="2"/>
<comment type="caution">
    <text evidence="5">The sequence shown here is derived from an EMBL/GenBank/DDBJ whole genome shotgun (WGS) entry which is preliminary data.</text>
</comment>
<evidence type="ECO:0000259" key="4">
    <source>
        <dbReference type="PROSITE" id="PS50109"/>
    </source>
</evidence>
<reference evidence="5 6" key="1">
    <citation type="submission" date="2024-10" db="EMBL/GenBank/DDBJ databases">
        <title>Aeromonas and Pseudomonas from the Cagarras Archipelago, Rio de Janeiro, Brazil.</title>
        <authorList>
            <person name="Canellas A.L.B."/>
            <person name="Laport M.S."/>
        </authorList>
    </citation>
    <scope>NUCLEOTIDE SEQUENCE [LARGE SCALE GENOMIC DNA]</scope>
    <source>
        <strain evidence="5 6">CPF-4</strain>
    </source>
</reference>
<comment type="catalytic activity">
    <reaction evidence="1">
        <text>ATP + protein L-histidine = ADP + protein N-phospho-L-histidine.</text>
        <dbReference type="EC" id="2.7.13.3"/>
    </reaction>
</comment>
<dbReference type="Pfam" id="PF02518">
    <property type="entry name" value="HATPase_c"/>
    <property type="match status" value="1"/>
</dbReference>
<dbReference type="Proteomes" id="UP001609821">
    <property type="component" value="Unassembled WGS sequence"/>
</dbReference>
<keyword evidence="5" id="KW-0808">Transferase</keyword>
<name>A0ABW7LSY0_9PSED</name>
<accession>A0ABW7LSY0</accession>
<dbReference type="SUPFAM" id="SSF55874">
    <property type="entry name" value="ATPase domain of HSP90 chaperone/DNA topoisomerase II/histidine kinase"/>
    <property type="match status" value="1"/>
</dbReference>
<gene>
    <name evidence="5" type="ORF">ACHMWK_01405</name>
</gene>
<dbReference type="InterPro" id="IPR036890">
    <property type="entry name" value="HATPase_C_sf"/>
</dbReference>
<dbReference type="PRINTS" id="PR00344">
    <property type="entry name" value="BCTRLSENSOR"/>
</dbReference>
<dbReference type="InterPro" id="IPR003594">
    <property type="entry name" value="HATPase_dom"/>
</dbReference>
<evidence type="ECO:0000313" key="5">
    <source>
        <dbReference type="EMBL" id="MFH6564651.1"/>
    </source>
</evidence>
<evidence type="ECO:0000256" key="1">
    <source>
        <dbReference type="ARBA" id="ARBA00000085"/>
    </source>
</evidence>
<dbReference type="PANTHER" id="PTHR43547">
    <property type="entry name" value="TWO-COMPONENT HISTIDINE KINASE"/>
    <property type="match status" value="1"/>
</dbReference>
<dbReference type="GO" id="GO:0016301">
    <property type="term" value="F:kinase activity"/>
    <property type="evidence" value="ECO:0007669"/>
    <property type="project" value="UniProtKB-KW"/>
</dbReference>
<dbReference type="SMART" id="SM00387">
    <property type="entry name" value="HATPase_c"/>
    <property type="match status" value="1"/>
</dbReference>
<evidence type="ECO:0000313" key="6">
    <source>
        <dbReference type="Proteomes" id="UP001609821"/>
    </source>
</evidence>